<dbReference type="Proteomes" id="UP000095286">
    <property type="component" value="Unplaced"/>
</dbReference>
<protein>
    <submittedName>
        <fullName evidence="2">WD_REPEATS_REGION domain-containing protein</fullName>
    </submittedName>
</protein>
<organism evidence="1 2">
    <name type="scientific">Rhabditophanes sp. KR3021</name>
    <dbReference type="NCBI Taxonomy" id="114890"/>
    <lineage>
        <taxon>Eukaryota</taxon>
        <taxon>Metazoa</taxon>
        <taxon>Ecdysozoa</taxon>
        <taxon>Nematoda</taxon>
        <taxon>Chromadorea</taxon>
        <taxon>Rhabditida</taxon>
        <taxon>Tylenchina</taxon>
        <taxon>Panagrolaimomorpha</taxon>
        <taxon>Strongyloidoidea</taxon>
        <taxon>Alloionematidae</taxon>
        <taxon>Rhabditophanes</taxon>
    </lineage>
</organism>
<sequence>MAAGCAGIGSLLAKLRTQGNTGVNTTSAVTLQDSDGKTKVSQAIERASICYNFGKHPTLLSATEECFNTKEIKSEWVKFENNYIISVEFNEDGTALSTTSQDRVLRIFKVNDDGKLIDIDASYREGGFIYDTTWNPVQKNLIATTSHSSPIRIYDCDNEKPKSSLKGINALDELEHAYSLAFSNDGDTLYAGYKNCVRLFDVEKSSKQVYEFKTYTKAYGGQKGIICGMMMKPQSDTEFAVASFGNNIGFYSNLHKECQLQLFHEMESISTFKYSPDGIYIYIGGRKGQGIACYDTRMATVKLYELKRECTNHQRLNFDITGDGNHIISGNTDGNLSVYDLKRGEDFLKTTNFKISNSTVVSVSLHPTNNVIASGTGQRIFPLPVEMEDSDYDGDEPVEMEKQEHYEQNILLIHAF</sequence>
<evidence type="ECO:0000313" key="1">
    <source>
        <dbReference type="Proteomes" id="UP000095286"/>
    </source>
</evidence>
<evidence type="ECO:0000313" key="2">
    <source>
        <dbReference type="WBParaSite" id="RSKR_0001116400.1"/>
    </source>
</evidence>
<accession>A0AC35UGR4</accession>
<dbReference type="WBParaSite" id="RSKR_0001116400.1">
    <property type="protein sequence ID" value="RSKR_0001116400.1"/>
    <property type="gene ID" value="RSKR_0001116400"/>
</dbReference>
<proteinExistence type="predicted"/>
<reference evidence="2" key="1">
    <citation type="submission" date="2016-11" db="UniProtKB">
        <authorList>
            <consortium name="WormBaseParasite"/>
        </authorList>
    </citation>
    <scope>IDENTIFICATION</scope>
    <source>
        <strain evidence="2">KR3021</strain>
    </source>
</reference>
<name>A0AC35UGR4_9BILA</name>